<dbReference type="EMBL" id="CVRI01000035">
    <property type="protein sequence ID" value="CRK92842.1"/>
    <property type="molecule type" value="Genomic_DNA"/>
</dbReference>
<dbReference type="AlphaFoldDB" id="A0A1J1HZ85"/>
<sequence length="74" mass="8964">MKDKEEKMPLFGLNKKSSEKFKELHQTERLIGFISKQCHYSGNFQKNLLKIFMYHQWKIFPDLRSRKALRAMKS</sequence>
<evidence type="ECO:0000313" key="2">
    <source>
        <dbReference type="Proteomes" id="UP000183832"/>
    </source>
</evidence>
<name>A0A1J1HZ85_9DIPT</name>
<evidence type="ECO:0000313" key="1">
    <source>
        <dbReference type="EMBL" id="CRK92842.1"/>
    </source>
</evidence>
<gene>
    <name evidence="1" type="ORF">CLUMA_CG006384</name>
</gene>
<protein>
    <submittedName>
        <fullName evidence="1">CLUMA_CG006384, isoform A</fullName>
    </submittedName>
</protein>
<accession>A0A1J1HZ85</accession>
<organism evidence="1 2">
    <name type="scientific">Clunio marinus</name>
    <dbReference type="NCBI Taxonomy" id="568069"/>
    <lineage>
        <taxon>Eukaryota</taxon>
        <taxon>Metazoa</taxon>
        <taxon>Ecdysozoa</taxon>
        <taxon>Arthropoda</taxon>
        <taxon>Hexapoda</taxon>
        <taxon>Insecta</taxon>
        <taxon>Pterygota</taxon>
        <taxon>Neoptera</taxon>
        <taxon>Endopterygota</taxon>
        <taxon>Diptera</taxon>
        <taxon>Nematocera</taxon>
        <taxon>Chironomoidea</taxon>
        <taxon>Chironomidae</taxon>
        <taxon>Clunio</taxon>
    </lineage>
</organism>
<keyword evidence="2" id="KW-1185">Reference proteome</keyword>
<dbReference type="Proteomes" id="UP000183832">
    <property type="component" value="Unassembled WGS sequence"/>
</dbReference>
<proteinExistence type="predicted"/>
<reference evidence="1 2" key="1">
    <citation type="submission" date="2015-04" db="EMBL/GenBank/DDBJ databases">
        <authorList>
            <person name="Syromyatnikov M.Y."/>
            <person name="Popov V.N."/>
        </authorList>
    </citation>
    <scope>NUCLEOTIDE SEQUENCE [LARGE SCALE GENOMIC DNA]</scope>
</reference>